<dbReference type="Proteomes" id="UP001172083">
    <property type="component" value="Unassembled WGS sequence"/>
</dbReference>
<evidence type="ECO:0000313" key="2">
    <source>
        <dbReference type="Proteomes" id="UP001172083"/>
    </source>
</evidence>
<protein>
    <submittedName>
        <fullName evidence="1">Uncharacterized protein</fullName>
    </submittedName>
</protein>
<dbReference type="SUPFAM" id="SSF53474">
    <property type="entry name" value="alpha/beta-Hydrolases"/>
    <property type="match status" value="1"/>
</dbReference>
<dbReference type="RefSeq" id="WP_346761964.1">
    <property type="nucleotide sequence ID" value="NZ_JAUJEB010000009.1"/>
</dbReference>
<dbReference type="SUPFAM" id="SSF49265">
    <property type="entry name" value="Fibronectin type III"/>
    <property type="match status" value="1"/>
</dbReference>
<gene>
    <name evidence="1" type="ORF">QQ020_31475</name>
</gene>
<dbReference type="Gene3D" id="3.40.50.1820">
    <property type="entry name" value="alpha/beta hydrolase"/>
    <property type="match status" value="1"/>
</dbReference>
<accession>A0ABT8LI72</accession>
<dbReference type="EMBL" id="JAUJEB010000009">
    <property type="protein sequence ID" value="MDN5216632.1"/>
    <property type="molecule type" value="Genomic_DNA"/>
</dbReference>
<name>A0ABT8LI72_9BACT</name>
<sequence>MKSKDFFLQLGLIIFIAILNSCSSKDYTSSNIEKIFSTSIEPEEGDFLVAAEFKMWIPNNAKHIRAIIVHQHGCGRNGMSIPYDRHWRALAKKWDCALLGTYFIANDSCATWANPEYGSDKAYHKALKNIAKQSGFNELTNIPWLLWGHSGGAHWASTMLSKYPQKTVAAYLRSGGKDLSKNTINVPVIIDLGAGEENHPQFGRLWSRCVTNFENARKQQAIIALAVNPETAHDCGHSRLLAIPFFDACLSQRLPGIEDKNQTLKPMDVKKAWVGNNKTFEIRPFKGGNINTLNTSILPNEKVAKIWREYVQTGWVTDKTAPEKAPYNLEAEYISNSIVKISWEADADLESGIKQFYLYRDNEKIKEFIGPNDNFNKKNFQYGNFGDEPVPEALYENVNSWIPTSLVFFDYNLNPNKKYVYQIKMVNWSNLESAISEELMVKISDINSKEYAK</sequence>
<dbReference type="InterPro" id="IPR036116">
    <property type="entry name" value="FN3_sf"/>
</dbReference>
<organism evidence="1 2">
    <name type="scientific">Agaribacillus aureus</name>
    <dbReference type="NCBI Taxonomy" id="3051825"/>
    <lineage>
        <taxon>Bacteria</taxon>
        <taxon>Pseudomonadati</taxon>
        <taxon>Bacteroidota</taxon>
        <taxon>Cytophagia</taxon>
        <taxon>Cytophagales</taxon>
        <taxon>Splendidivirgaceae</taxon>
        <taxon>Agaribacillus</taxon>
    </lineage>
</organism>
<comment type="caution">
    <text evidence="1">The sequence shown here is derived from an EMBL/GenBank/DDBJ whole genome shotgun (WGS) entry which is preliminary data.</text>
</comment>
<dbReference type="InterPro" id="IPR013783">
    <property type="entry name" value="Ig-like_fold"/>
</dbReference>
<proteinExistence type="predicted"/>
<evidence type="ECO:0000313" key="1">
    <source>
        <dbReference type="EMBL" id="MDN5216632.1"/>
    </source>
</evidence>
<keyword evidence="2" id="KW-1185">Reference proteome</keyword>
<dbReference type="InterPro" id="IPR029058">
    <property type="entry name" value="AB_hydrolase_fold"/>
</dbReference>
<reference evidence="1" key="1">
    <citation type="submission" date="2023-06" db="EMBL/GenBank/DDBJ databases">
        <title>Genomic of Agaribacillus aureum.</title>
        <authorList>
            <person name="Wang G."/>
        </authorList>
    </citation>
    <scope>NUCLEOTIDE SEQUENCE</scope>
    <source>
        <strain evidence="1">BMA12</strain>
    </source>
</reference>
<dbReference type="Gene3D" id="2.60.40.10">
    <property type="entry name" value="Immunoglobulins"/>
    <property type="match status" value="1"/>
</dbReference>